<dbReference type="AlphaFoldDB" id="G0UYA3"/>
<name>G0UYA3_TRYCI</name>
<protein>
    <submittedName>
        <fullName evidence="2">Uncharacterized protein TCIL3000_10_11510</fullName>
    </submittedName>
</protein>
<dbReference type="EMBL" id="HE575323">
    <property type="protein sequence ID" value="CCC94370.1"/>
    <property type="molecule type" value="Genomic_DNA"/>
</dbReference>
<evidence type="ECO:0000256" key="1">
    <source>
        <dbReference type="SAM" id="MobiDB-lite"/>
    </source>
</evidence>
<organism evidence="2">
    <name type="scientific">Trypanosoma congolense (strain IL3000)</name>
    <dbReference type="NCBI Taxonomy" id="1068625"/>
    <lineage>
        <taxon>Eukaryota</taxon>
        <taxon>Discoba</taxon>
        <taxon>Euglenozoa</taxon>
        <taxon>Kinetoplastea</taxon>
        <taxon>Metakinetoplastina</taxon>
        <taxon>Trypanosomatida</taxon>
        <taxon>Trypanosomatidae</taxon>
        <taxon>Trypanosoma</taxon>
        <taxon>Nannomonas</taxon>
    </lineage>
</organism>
<evidence type="ECO:0000313" key="2">
    <source>
        <dbReference type="EMBL" id="CCC94370.1"/>
    </source>
</evidence>
<accession>G0UYA3</accession>
<reference evidence="2" key="1">
    <citation type="journal article" date="2012" name="Proc. Natl. Acad. Sci. U.S.A.">
        <title>Antigenic diversity is generated by distinct evolutionary mechanisms in African trypanosome species.</title>
        <authorList>
            <person name="Jackson A.P."/>
            <person name="Berry A."/>
            <person name="Aslett M."/>
            <person name="Allison H.C."/>
            <person name="Burton P."/>
            <person name="Vavrova-Anderson J."/>
            <person name="Brown R."/>
            <person name="Browne H."/>
            <person name="Corton N."/>
            <person name="Hauser H."/>
            <person name="Gamble J."/>
            <person name="Gilderthorp R."/>
            <person name="Marcello L."/>
            <person name="McQuillan J."/>
            <person name="Otto T.D."/>
            <person name="Quail M.A."/>
            <person name="Sanders M.J."/>
            <person name="van Tonder A."/>
            <person name="Ginger M.L."/>
            <person name="Field M.C."/>
            <person name="Barry J.D."/>
            <person name="Hertz-Fowler C."/>
            <person name="Berriman M."/>
        </authorList>
    </citation>
    <scope>NUCLEOTIDE SEQUENCE</scope>
    <source>
        <strain evidence="2">IL3000</strain>
    </source>
</reference>
<feature type="region of interest" description="Disordered" evidence="1">
    <location>
        <begin position="513"/>
        <end position="558"/>
    </location>
</feature>
<proteinExistence type="predicted"/>
<sequence length="624" mass="69876">MSYLSHQSFVECLRKVFPCSPRIFSRFGCTMLRRGNVVSGTSHGIVNVGVSGPSSVPSLPPLASRPFFCCPEEEEARVLEFARTKGLSSFNFVLLSETEYTGYDVKSFHDDAELITVQLDLFEQRLNLADFAGTRVLQEELQRTREELCCICERVSKEKRGSAGLVSQQSGHNYMALAAFPEQPLHAVHLVWEGDGWFFDVFFSSPPAASSQSFPDFNSQWCWWIVPFREPLSDIFLPRPEDVQQFCARKAVTLAGSNAARWPCRDGPDFVGSLFYSLSKNYWAATGQSVQFSSSASTEGMRHSLQRRFAGMEVCWFTLAELSRRGVRVRRDGVVYKLPVKFDSCGFFLHEAPLWFLISQEEVMQRFPILPETLRGEWCLRGCRYAVDTFGTEHNPEVLRRGVIYLLSEQNDWHVFQRQYATVNFGHTSTPSLDPCDIHKPLIFININVAVEWMCSWSKEQQERHLSMSGGDREVVNFFANVQPGLSAGAFVNAFLKCCGRAYASPQAASPLEVHAPGASPSDESLGPPGTAKMGQNEVTTFPSDGSETRDTSKPQVSIAEGLRRARQGRRGVQFMATRGSELPQVRAECVKRSPGSAVDVGILWLSFDYQVPAVNAFDTEPIM</sequence>
<dbReference type="VEuPathDB" id="TriTrypDB:TcIL3000_10_11510"/>
<gene>
    <name evidence="2" type="ORF">TCIL3000_10_11510</name>
</gene>
<feature type="compositionally biased region" description="Polar residues" evidence="1">
    <location>
        <begin position="537"/>
        <end position="546"/>
    </location>
</feature>